<dbReference type="Proteomes" id="UP000537326">
    <property type="component" value="Unassembled WGS sequence"/>
</dbReference>
<evidence type="ECO:0000256" key="2">
    <source>
        <dbReference type="SAM" id="SignalP"/>
    </source>
</evidence>
<keyword evidence="4" id="KW-1185">Reference proteome</keyword>
<dbReference type="EMBL" id="JACBZI010000001">
    <property type="protein sequence ID" value="NYI12125.1"/>
    <property type="molecule type" value="Genomic_DNA"/>
</dbReference>
<name>A0A7Y9YKQ1_9ACTN</name>
<comment type="caution">
    <text evidence="3">The sequence shown here is derived from an EMBL/GenBank/DDBJ whole genome shotgun (WGS) entry which is preliminary data.</text>
</comment>
<evidence type="ECO:0000313" key="4">
    <source>
        <dbReference type="Proteomes" id="UP000537326"/>
    </source>
</evidence>
<feature type="region of interest" description="Disordered" evidence="1">
    <location>
        <begin position="24"/>
        <end position="43"/>
    </location>
</feature>
<dbReference type="AlphaFoldDB" id="A0A7Y9YKQ1"/>
<reference evidence="3 4" key="1">
    <citation type="submission" date="2020-07" db="EMBL/GenBank/DDBJ databases">
        <title>Sequencing the genomes of 1000 actinobacteria strains.</title>
        <authorList>
            <person name="Klenk H.-P."/>
        </authorList>
    </citation>
    <scope>NUCLEOTIDE SEQUENCE [LARGE SCALE GENOMIC DNA]</scope>
    <source>
        <strain evidence="3 4">DSM 18248</strain>
    </source>
</reference>
<accession>A0A7Y9YKQ1</accession>
<feature type="chain" id="PRO_5038570232" description="DUF732 domain-containing protein" evidence="2">
    <location>
        <begin position="25"/>
        <end position="155"/>
    </location>
</feature>
<proteinExistence type="predicted"/>
<keyword evidence="2" id="KW-0732">Signal</keyword>
<dbReference type="RefSeq" id="WP_179532715.1">
    <property type="nucleotide sequence ID" value="NZ_BAAAPP010000001.1"/>
</dbReference>
<sequence>MKLSPLARLTPLALVVGLSLSACGSDDSSEAGDASAQESEGTSLVAKSEDFCTALMATASVQDGADVAALRDSLEEAGLPEGAGEDAQAGLEVYLDVLDQVDEDATAKDLQTMQDPDLSKAEKAEVDAMVAYATTTCAGGAGQDSETPESETPQE</sequence>
<dbReference type="PROSITE" id="PS51257">
    <property type="entry name" value="PROKAR_LIPOPROTEIN"/>
    <property type="match status" value="1"/>
</dbReference>
<organism evidence="3 4">
    <name type="scientific">Nocardioides marinus</name>
    <dbReference type="NCBI Taxonomy" id="374514"/>
    <lineage>
        <taxon>Bacteria</taxon>
        <taxon>Bacillati</taxon>
        <taxon>Actinomycetota</taxon>
        <taxon>Actinomycetes</taxon>
        <taxon>Propionibacteriales</taxon>
        <taxon>Nocardioidaceae</taxon>
        <taxon>Nocardioides</taxon>
    </lineage>
</organism>
<gene>
    <name evidence="3" type="ORF">BKA05_003640</name>
</gene>
<evidence type="ECO:0000256" key="1">
    <source>
        <dbReference type="SAM" id="MobiDB-lite"/>
    </source>
</evidence>
<evidence type="ECO:0008006" key="5">
    <source>
        <dbReference type="Google" id="ProtNLM"/>
    </source>
</evidence>
<evidence type="ECO:0000313" key="3">
    <source>
        <dbReference type="EMBL" id="NYI12125.1"/>
    </source>
</evidence>
<protein>
    <recommendedName>
        <fullName evidence="5">DUF732 domain-containing protein</fullName>
    </recommendedName>
</protein>
<feature type="signal peptide" evidence="2">
    <location>
        <begin position="1"/>
        <end position="24"/>
    </location>
</feature>
<feature type="compositionally biased region" description="Low complexity" evidence="1">
    <location>
        <begin position="31"/>
        <end position="41"/>
    </location>
</feature>